<organism evidence="5 6">
    <name type="scientific">Citrus x changshan-huyou</name>
    <dbReference type="NCBI Taxonomy" id="2935761"/>
    <lineage>
        <taxon>Eukaryota</taxon>
        <taxon>Viridiplantae</taxon>
        <taxon>Streptophyta</taxon>
        <taxon>Embryophyta</taxon>
        <taxon>Tracheophyta</taxon>
        <taxon>Spermatophyta</taxon>
        <taxon>Magnoliopsida</taxon>
        <taxon>eudicotyledons</taxon>
        <taxon>Gunneridae</taxon>
        <taxon>Pentapetalae</taxon>
        <taxon>rosids</taxon>
        <taxon>malvids</taxon>
        <taxon>Sapindales</taxon>
        <taxon>Rutaceae</taxon>
        <taxon>Aurantioideae</taxon>
        <taxon>Citrus</taxon>
    </lineage>
</organism>
<dbReference type="InterPro" id="IPR025312">
    <property type="entry name" value="DUF4216"/>
</dbReference>
<proteinExistence type="predicted"/>
<comment type="caution">
    <text evidence="5">The sequence shown here is derived from an EMBL/GenBank/DDBJ whole genome shotgun (WGS) entry which is preliminary data.</text>
</comment>
<dbReference type="EMBL" id="JBCGBO010000024">
    <property type="protein sequence ID" value="KAK9181145.1"/>
    <property type="molecule type" value="Genomic_DNA"/>
</dbReference>
<dbReference type="InterPro" id="IPR004242">
    <property type="entry name" value="Transposase_21"/>
</dbReference>
<feature type="domain" description="DUF4218" evidence="3">
    <location>
        <begin position="695"/>
        <end position="807"/>
    </location>
</feature>
<name>A0AAP0QCG3_9ROSI</name>
<keyword evidence="6" id="KW-1185">Reference proteome</keyword>
<evidence type="ECO:0000313" key="6">
    <source>
        <dbReference type="Proteomes" id="UP001428341"/>
    </source>
</evidence>
<feature type="region of interest" description="Disordered" evidence="1">
    <location>
        <begin position="1115"/>
        <end position="1151"/>
    </location>
</feature>
<gene>
    <name evidence="5" type="ORF">WN944_024282</name>
</gene>
<dbReference type="Pfam" id="PF13952">
    <property type="entry name" value="DUF4216"/>
    <property type="match status" value="1"/>
</dbReference>
<protein>
    <recommendedName>
        <fullName evidence="7">Transposase</fullName>
    </recommendedName>
</protein>
<feature type="compositionally biased region" description="Basic and acidic residues" evidence="1">
    <location>
        <begin position="509"/>
        <end position="522"/>
    </location>
</feature>
<dbReference type="Pfam" id="PF13963">
    <property type="entry name" value="Transpos_assoc"/>
    <property type="match status" value="1"/>
</dbReference>
<evidence type="ECO:0008006" key="7">
    <source>
        <dbReference type="Google" id="ProtNLM"/>
    </source>
</evidence>
<dbReference type="InterPro" id="IPR029480">
    <property type="entry name" value="Transpos_assoc"/>
</dbReference>
<evidence type="ECO:0000259" key="3">
    <source>
        <dbReference type="Pfam" id="PF13960"/>
    </source>
</evidence>
<dbReference type="PANTHER" id="PTHR10775:SF185">
    <property type="entry name" value="OS08G0208400 PROTEIN"/>
    <property type="match status" value="1"/>
</dbReference>
<dbReference type="Proteomes" id="UP001428341">
    <property type="component" value="Unassembled WGS sequence"/>
</dbReference>
<evidence type="ECO:0000259" key="2">
    <source>
        <dbReference type="Pfam" id="PF13952"/>
    </source>
</evidence>
<feature type="region of interest" description="Disordered" evidence="1">
    <location>
        <begin position="509"/>
        <end position="529"/>
    </location>
</feature>
<dbReference type="Pfam" id="PF13960">
    <property type="entry name" value="DUF4218"/>
    <property type="match status" value="1"/>
</dbReference>
<dbReference type="PANTHER" id="PTHR10775">
    <property type="entry name" value="OS08G0208400 PROTEIN"/>
    <property type="match status" value="1"/>
</dbReference>
<accession>A0AAP0QCG3</accession>
<evidence type="ECO:0000256" key="1">
    <source>
        <dbReference type="SAM" id="MobiDB-lite"/>
    </source>
</evidence>
<reference evidence="5 6" key="1">
    <citation type="submission" date="2024-05" db="EMBL/GenBank/DDBJ databases">
        <title>Haplotype-resolved chromosome-level genome assembly of Huyou (Citrus changshanensis).</title>
        <authorList>
            <person name="Miao C."/>
            <person name="Chen W."/>
            <person name="Wu Y."/>
            <person name="Wang L."/>
            <person name="Zhao S."/>
            <person name="Grierson D."/>
            <person name="Xu C."/>
            <person name="Chen K."/>
        </authorList>
    </citation>
    <scope>NUCLEOTIDE SEQUENCE [LARGE SCALE GENOMIC DNA]</scope>
    <source>
        <strain evidence="5">01-14</strain>
        <tissue evidence="5">Leaf</tissue>
    </source>
</reference>
<dbReference type="InterPro" id="IPR025452">
    <property type="entry name" value="DUF4218"/>
</dbReference>
<dbReference type="AlphaFoldDB" id="A0AAP0QCG3"/>
<feature type="domain" description="DUF4216" evidence="2">
    <location>
        <begin position="964"/>
        <end position="1036"/>
    </location>
</feature>
<sequence length="1151" mass="133872">MDRSWMHLRNKLCKEYLDGIKSFMKAAEQCANENNLVRCPCKECQNAFFKSLHIVKAHLKRYGIAASYTKWVFHGEEPEFVDNSQMNVGSMPSNRSAFTFDNEEDDDEMYNLIHDMWEPMSMDAFTSETNIEENVDMIHDDNREFRMCAGLLEKAGKSLFPSSKLSALSFIVKLMHIKVLNKLSNKAIDMILQLLKEAFPEGTILPSTTYDAKKMLKDLGLGYEVIHACKYDCALFWKEYEALEKCPHCGEPRYKFEGSKKKVPQKVLRYFPLKPRLQRLFISRHTTWDMRWHQEKRVVEEGILRHPADGEAWKEFDRLYPWFAQEPRNVRMGLATDGFNPFGNMHNSYSMWPIILVPYNLPPWKCMKDPFMMMSLLIPGPKAPGRDIDVYIRPLIDELKELWNHGVETFDASTGQTFRMHAAVMWTINDFPAYGNLSGWSTKGYKACPVCNVETSSRKLNSKICYMGHRRYLPHGHSWRASREHDGDFEFDPTPKEYSGDDILRQLEKINEARPGKNENNKDRKRKRSASDLNWTKKSIFFEFEYWSKLKIRHILDVMHIEKNICDSLVGTLLNIEGKTKDTVKARLDLEDLNIKKELHLKQEGNKLLKPHASYTLTLNERREFCQFLKSVKFPDGYAANISNCVSIKDAKVLGLKSHDCHVLLQQILPIGIRPYLQKDICSVIIELCNFFRQLCAKTLYKSELDKLEEGIVLILCKLERIFPPAFFDIMVHLAVHLPREAKYAGPVALRWMYPIERALGRYKSYVKNKARPEGSIAEAYIINESLSFCSLYLDSIETKFNRVERNDDGGQRARGLSVFSQNVRPFGKAQIELSQQEIDIAHWYVLNNCDEVQEYLDEHKRLLQRESGANLNKRQQLLFPKWLAAHMRQLRDEGSSTINDELYALACGPDVRVFSYSGCIVNGVRFLVTSRDEHRTTQNSGVMVPREHDNEEIDFYGVLSNVIELIYPLGCRVVLFKCDWFDTNLKKKRINRDFHLTSINITRTWYKEDPFVLAIQAQQVSYTDDPKLGVGWKVVEKVQHRGLWDVQEKESLNEDENGSWSANEQVYQQNESSDFVLSVQLEHPNAQLYNRNDVAPQVISSNVYVERARDHDANDFKLVEEEDEDETMEEYFSGSEEELNKNYDDSDIDF</sequence>
<feature type="domain" description="Transposase-associated" evidence="4">
    <location>
        <begin position="3"/>
        <end position="76"/>
    </location>
</feature>
<evidence type="ECO:0000313" key="5">
    <source>
        <dbReference type="EMBL" id="KAK9181145.1"/>
    </source>
</evidence>
<feature type="compositionally biased region" description="Acidic residues" evidence="1">
    <location>
        <begin position="1121"/>
        <end position="1130"/>
    </location>
</feature>
<evidence type="ECO:0000259" key="4">
    <source>
        <dbReference type="Pfam" id="PF13963"/>
    </source>
</evidence>
<dbReference type="Pfam" id="PF02992">
    <property type="entry name" value="Transposase_21"/>
    <property type="match status" value="1"/>
</dbReference>